<accession>A0A0Q2M6L4</accession>
<dbReference type="AlphaFoldDB" id="A0A0Q2M6L4"/>
<dbReference type="InParanoid" id="A0A0Q2M6L4"/>
<proteinExistence type="predicted"/>
<comment type="caution">
    <text evidence="1">The sequence shown here is derived from an EMBL/GenBank/DDBJ whole genome shotgun (WGS) entry which is preliminary data.</text>
</comment>
<evidence type="ECO:0000313" key="2">
    <source>
        <dbReference type="Proteomes" id="UP000051221"/>
    </source>
</evidence>
<protein>
    <submittedName>
        <fullName evidence="1">Iron-hydroxamate ABC transporter substrate-binding protein</fullName>
    </submittedName>
</protein>
<dbReference type="Proteomes" id="UP000051221">
    <property type="component" value="Unassembled WGS sequence"/>
</dbReference>
<evidence type="ECO:0000313" key="1">
    <source>
        <dbReference type="EMBL" id="KQH83530.1"/>
    </source>
</evidence>
<sequence>MVWPSQHGLCLCYYADPAYDVKLGAAMWWGSTKVDEVRHETDQAPAFQAALDHQLRYLPNFSVRYTSVDANYAAFDKLDYTFYYNLLHHEWMNFDAGVTVTQYRSSHYRAQDDKTYDFNDTTFNWYAAAELSIPETNFDIIGQFDVGNNSGMKSSDVTAGVQYRLPVKDGEWALKGGYRVVDLEFDDLATQSPDTGTSYVFVDGWFLGADFRF</sequence>
<organism evidence="1 2">
    <name type="scientific">Vibrio furnissii</name>
    <dbReference type="NCBI Taxonomy" id="29494"/>
    <lineage>
        <taxon>Bacteria</taxon>
        <taxon>Pseudomonadati</taxon>
        <taxon>Pseudomonadota</taxon>
        <taxon>Gammaproteobacteria</taxon>
        <taxon>Vibrionales</taxon>
        <taxon>Vibrionaceae</taxon>
        <taxon>Vibrio</taxon>
    </lineage>
</organism>
<reference evidence="1 2" key="1">
    <citation type="submission" date="2015-08" db="EMBL/GenBank/DDBJ databases">
        <title>Antibacterial properties of a collection of Vibrionaceae strains.</title>
        <authorList>
            <person name="Giubergia S."/>
        </authorList>
    </citation>
    <scope>NUCLEOTIDE SEQUENCE [LARGE SCALE GENOMIC DNA]</scope>
    <source>
        <strain evidence="1 2">S0821</strain>
    </source>
</reference>
<dbReference type="RefSeq" id="WP_055467276.1">
    <property type="nucleotide sequence ID" value="NZ_LKHS01000044.1"/>
</dbReference>
<dbReference type="NCBIfam" id="TIGR04219">
    <property type="entry name" value="OMP_w_GlyGly"/>
    <property type="match status" value="1"/>
</dbReference>
<dbReference type="InterPro" id="IPR026387">
    <property type="entry name" value="OMP_w_GlyGly"/>
</dbReference>
<dbReference type="EMBL" id="LKHS01000044">
    <property type="protein sequence ID" value="KQH83530.1"/>
    <property type="molecule type" value="Genomic_DNA"/>
</dbReference>
<gene>
    <name evidence="1" type="ORF">AMR76_22360</name>
</gene>
<keyword evidence="2" id="KW-1185">Reference proteome</keyword>
<name>A0A0Q2M6L4_VIBFU</name>